<feature type="domain" description="Purine catabolism PurC-like" evidence="1">
    <location>
        <begin position="9"/>
        <end position="127"/>
    </location>
</feature>
<evidence type="ECO:0000313" key="4">
    <source>
        <dbReference type="Proteomes" id="UP000481030"/>
    </source>
</evidence>
<feature type="domain" description="PucR C-terminal helix-turn-helix" evidence="2">
    <location>
        <begin position="455"/>
        <end position="513"/>
    </location>
</feature>
<dbReference type="InterPro" id="IPR042070">
    <property type="entry name" value="PucR_C-HTH_sf"/>
</dbReference>
<sequence>MSYSLEVQDLFDRNHFQKAEVIAGHGGILNTIKWVHILETKEIGTLIKGNELILTTGIQLISEETLFKFVEQLITKEAAALCIEFGEHLQSVPNNVIELANQHNLPIIVFNEIVPFIEITQEIHSMLINQQYEMIKRLENYSQEINKLTLRITHYEHILMKLYKYLNVNVVFIINGQQPLFIPNEKHHVYKNLRDQYEQSGEGNHFAKCEVNILEESYGEVCIFTKERTINEFELLILDRTVTALSQYLLRSLYIEEKQNIHSRLLLESWLNGTIEDSVITNFLQEEGFHNLLNCSYFVLIDQIKNTKKEYDLNYYKLYSRNIFENKGFVLFLLEEKQKLIYVIADIYGHDIKHRIIDCIEKIRNFRKNNNYINLSVTTAVGQIVNDYKLVNQSCDTAHDTLLIRNNALQLSYFYDDLYIHQLVLQLQKNKAIMDLAKKYLKPLYEYDAKNNGQLIVTLQVYLQCNCLKKETAEKLFIVRQTLYHRLAKIESLIGSDYTLPPKRLAVEIMLLATQYNFQFTD</sequence>
<dbReference type="Gene3D" id="1.10.10.2840">
    <property type="entry name" value="PucR C-terminal helix-turn-helix domain"/>
    <property type="match status" value="1"/>
</dbReference>
<protein>
    <submittedName>
        <fullName evidence="3">PucR family transcriptional regulator</fullName>
    </submittedName>
</protein>
<evidence type="ECO:0000259" key="1">
    <source>
        <dbReference type="Pfam" id="PF07905"/>
    </source>
</evidence>
<dbReference type="Pfam" id="PF13556">
    <property type="entry name" value="HTH_30"/>
    <property type="match status" value="1"/>
</dbReference>
<dbReference type="OrthoDB" id="143422at2"/>
<dbReference type="Proteomes" id="UP000481030">
    <property type="component" value="Unassembled WGS sequence"/>
</dbReference>
<keyword evidence="4" id="KW-1185">Reference proteome</keyword>
<dbReference type="InterPro" id="IPR051448">
    <property type="entry name" value="CdaR-like_regulators"/>
</dbReference>
<dbReference type="PANTHER" id="PTHR33744">
    <property type="entry name" value="CARBOHYDRATE DIACID REGULATOR"/>
    <property type="match status" value="1"/>
</dbReference>
<dbReference type="RefSeq" id="WP_151537023.1">
    <property type="nucleotide sequence ID" value="NZ_WBOS01000019.1"/>
</dbReference>
<organism evidence="3 4">
    <name type="scientific">Cytobacillus depressus</name>
    <dbReference type="NCBI Taxonomy" id="1602942"/>
    <lineage>
        <taxon>Bacteria</taxon>
        <taxon>Bacillati</taxon>
        <taxon>Bacillota</taxon>
        <taxon>Bacilli</taxon>
        <taxon>Bacillales</taxon>
        <taxon>Bacillaceae</taxon>
        <taxon>Cytobacillus</taxon>
    </lineage>
</organism>
<dbReference type="EMBL" id="WBOS01000019">
    <property type="protein sequence ID" value="KAB2329351.1"/>
    <property type="molecule type" value="Genomic_DNA"/>
</dbReference>
<name>A0A6L3V108_9BACI</name>
<dbReference type="InterPro" id="IPR025736">
    <property type="entry name" value="PucR_C-HTH_dom"/>
</dbReference>
<evidence type="ECO:0000313" key="3">
    <source>
        <dbReference type="EMBL" id="KAB2329351.1"/>
    </source>
</evidence>
<comment type="caution">
    <text evidence="3">The sequence shown here is derived from an EMBL/GenBank/DDBJ whole genome shotgun (WGS) entry which is preliminary data.</text>
</comment>
<gene>
    <name evidence="3" type="ORF">F7731_22455</name>
</gene>
<evidence type="ECO:0000259" key="2">
    <source>
        <dbReference type="Pfam" id="PF13556"/>
    </source>
</evidence>
<dbReference type="AlphaFoldDB" id="A0A6L3V108"/>
<dbReference type="Pfam" id="PF07905">
    <property type="entry name" value="PucR"/>
    <property type="match status" value="1"/>
</dbReference>
<proteinExistence type="predicted"/>
<dbReference type="InterPro" id="IPR012914">
    <property type="entry name" value="PucR_dom"/>
</dbReference>
<reference evidence="3 4" key="1">
    <citation type="journal article" date="2016" name="Antonie Van Leeuwenhoek">
        <title>Bacillus depressus sp. nov., isolated from soil of a sunflower field.</title>
        <authorList>
            <person name="Wei X."/>
            <person name="Xin D."/>
            <person name="Xin Y."/>
            <person name="Zhang H."/>
            <person name="Wang T."/>
            <person name="Zhang J."/>
        </authorList>
    </citation>
    <scope>NUCLEOTIDE SEQUENCE [LARGE SCALE GENOMIC DNA]</scope>
    <source>
        <strain evidence="3 4">BZ1</strain>
    </source>
</reference>
<accession>A0A6L3V108</accession>